<dbReference type="EMBL" id="CP089983">
    <property type="protein sequence ID" value="WXB02090.1"/>
    <property type="molecule type" value="Genomic_DNA"/>
</dbReference>
<evidence type="ECO:0000256" key="1">
    <source>
        <dbReference type="SAM" id="MobiDB-lite"/>
    </source>
</evidence>
<name>A0ABZ2KU51_9BACT</name>
<reference evidence="2" key="1">
    <citation type="submission" date="2021-12" db="EMBL/GenBank/DDBJ databases">
        <title>Discovery of the Pendulisporaceae a myxobacterial family with distinct sporulation behavior and unique specialized metabolism.</title>
        <authorList>
            <person name="Garcia R."/>
            <person name="Popoff A."/>
            <person name="Bader C.D."/>
            <person name="Loehr J."/>
            <person name="Walesch S."/>
            <person name="Walt C."/>
            <person name="Boldt J."/>
            <person name="Bunk B."/>
            <person name="Haeckl F.J.F.P.J."/>
            <person name="Gunesch A.P."/>
            <person name="Birkelbach J."/>
            <person name="Nuebel U."/>
            <person name="Pietschmann T."/>
            <person name="Bach T."/>
            <person name="Mueller R."/>
        </authorList>
    </citation>
    <scope>NUCLEOTIDE SEQUENCE</scope>
    <source>
        <strain evidence="2">MSr11367</strain>
    </source>
</reference>
<dbReference type="RefSeq" id="WP_394831715.1">
    <property type="nucleotide sequence ID" value="NZ_CP089929.1"/>
</dbReference>
<accession>A0ABZ2KU51</accession>
<keyword evidence="3" id="KW-1185">Reference proteome</keyword>
<feature type="region of interest" description="Disordered" evidence="1">
    <location>
        <begin position="78"/>
        <end position="106"/>
    </location>
</feature>
<gene>
    <name evidence="2" type="ORF">LVJ94_34900</name>
</gene>
<sequence>MKVTNLTDVDTPKLRQHGLVAQTFAVGRALLAPGESADIPEEYARMLGSGLEHLVSAGACAVGDLPAAYQVAKANQAQARMQPPKATDPVGAVAGEAPKGGKSAGG</sequence>
<organism evidence="2 3">
    <name type="scientific">Pendulispora rubella</name>
    <dbReference type="NCBI Taxonomy" id="2741070"/>
    <lineage>
        <taxon>Bacteria</taxon>
        <taxon>Pseudomonadati</taxon>
        <taxon>Myxococcota</taxon>
        <taxon>Myxococcia</taxon>
        <taxon>Myxococcales</taxon>
        <taxon>Sorangiineae</taxon>
        <taxon>Pendulisporaceae</taxon>
        <taxon>Pendulispora</taxon>
    </lineage>
</organism>
<proteinExistence type="predicted"/>
<dbReference type="Proteomes" id="UP001374803">
    <property type="component" value="Chromosome"/>
</dbReference>
<protein>
    <submittedName>
        <fullName evidence="2">Uncharacterized protein</fullName>
    </submittedName>
</protein>
<evidence type="ECO:0000313" key="3">
    <source>
        <dbReference type="Proteomes" id="UP001374803"/>
    </source>
</evidence>
<evidence type="ECO:0000313" key="2">
    <source>
        <dbReference type="EMBL" id="WXB02090.1"/>
    </source>
</evidence>